<gene>
    <name evidence="1" type="ORF">KK1_043015</name>
</gene>
<reference evidence="1" key="1">
    <citation type="journal article" date="2012" name="Nat. Biotechnol.">
        <title>Draft genome sequence of pigeonpea (Cajanus cajan), an orphan legume crop of resource-poor farmers.</title>
        <authorList>
            <person name="Varshney R.K."/>
            <person name="Chen W."/>
            <person name="Li Y."/>
            <person name="Bharti A.K."/>
            <person name="Saxena R.K."/>
            <person name="Schlueter J.A."/>
            <person name="Donoghue M.T."/>
            <person name="Azam S."/>
            <person name="Fan G."/>
            <person name="Whaley A.M."/>
            <person name="Farmer A.D."/>
            <person name="Sheridan J."/>
            <person name="Iwata A."/>
            <person name="Tuteja R."/>
            <person name="Penmetsa R.V."/>
            <person name="Wu W."/>
            <person name="Upadhyaya H.D."/>
            <person name="Yang S.P."/>
            <person name="Shah T."/>
            <person name="Saxena K.B."/>
            <person name="Michael T."/>
            <person name="McCombie W.R."/>
            <person name="Yang B."/>
            <person name="Zhang G."/>
            <person name="Yang H."/>
            <person name="Wang J."/>
            <person name="Spillane C."/>
            <person name="Cook D.R."/>
            <person name="May G.D."/>
            <person name="Xu X."/>
            <person name="Jackson S.A."/>
        </authorList>
    </citation>
    <scope>NUCLEOTIDE SEQUENCE [LARGE SCALE GENOMIC DNA]</scope>
</reference>
<evidence type="ECO:0000313" key="2">
    <source>
        <dbReference type="Proteomes" id="UP000075243"/>
    </source>
</evidence>
<sequence>MGNIHSSNNFSQRFPLDDNSVAVIRKTKSRKGREVVDTWTAEYYSFGKTSCELELTKTNQQELFISLLDHAPSHANDHVDFRINMSVEEGLLLANVTLNGPRTCMHQLPERKTPIAQGGVLKSSSILYGRDSDRKGLIVILRAKRNDDDKERPYMITLKHYFVAASSSHGVCVVAKIRSDGGLSVEIEKPSTQPKRDMLHMFDDVKGKGWCPNPSSSDCAIELFNQNNGKVRVIRFEGMNNPAANNGNPFCYSISGQQNISSLVSASGCTNGNYNGSMIFQDCHIWIDAFATSRNY</sequence>
<dbReference type="Gramene" id="C.cajan_39451.t">
    <property type="protein sequence ID" value="C.cajan_39451.t.cds1"/>
    <property type="gene ID" value="C.cajan_39451"/>
</dbReference>
<dbReference type="Proteomes" id="UP000075243">
    <property type="component" value="Unassembled WGS sequence"/>
</dbReference>
<dbReference type="OMA" id="KGKGWCP"/>
<evidence type="ECO:0000313" key="1">
    <source>
        <dbReference type="EMBL" id="KYP35895.1"/>
    </source>
</evidence>
<dbReference type="EMBL" id="KQ484298">
    <property type="protein sequence ID" value="KYP35895.1"/>
    <property type="molecule type" value="Genomic_DNA"/>
</dbReference>
<proteinExistence type="predicted"/>
<organism evidence="1 2">
    <name type="scientific">Cajanus cajan</name>
    <name type="common">Pigeon pea</name>
    <name type="synonym">Cajanus indicus</name>
    <dbReference type="NCBI Taxonomy" id="3821"/>
    <lineage>
        <taxon>Eukaryota</taxon>
        <taxon>Viridiplantae</taxon>
        <taxon>Streptophyta</taxon>
        <taxon>Embryophyta</taxon>
        <taxon>Tracheophyta</taxon>
        <taxon>Spermatophyta</taxon>
        <taxon>Magnoliopsida</taxon>
        <taxon>eudicotyledons</taxon>
        <taxon>Gunneridae</taxon>
        <taxon>Pentapetalae</taxon>
        <taxon>rosids</taxon>
        <taxon>fabids</taxon>
        <taxon>Fabales</taxon>
        <taxon>Fabaceae</taxon>
        <taxon>Papilionoideae</taxon>
        <taxon>50 kb inversion clade</taxon>
        <taxon>NPAAA clade</taxon>
        <taxon>indigoferoid/millettioid clade</taxon>
        <taxon>Phaseoleae</taxon>
        <taxon>Cajanus</taxon>
    </lineage>
</organism>
<name>A0A151R096_CAJCA</name>
<dbReference type="AlphaFoldDB" id="A0A151R096"/>
<accession>A0A151R096</accession>
<protein>
    <submittedName>
        <fullName evidence="1">Uncharacterized protein</fullName>
    </submittedName>
</protein>
<keyword evidence="2" id="KW-1185">Reference proteome</keyword>